<dbReference type="InterPro" id="IPR011059">
    <property type="entry name" value="Metal-dep_hydrolase_composite"/>
</dbReference>
<comment type="pathway">
    <text evidence="1">Amino-acid degradation.</text>
</comment>
<dbReference type="Gene3D" id="2.30.40.10">
    <property type="entry name" value="Urease, subunit C, domain 1"/>
    <property type="match status" value="1"/>
</dbReference>
<evidence type="ECO:0000256" key="1">
    <source>
        <dbReference type="ARBA" id="ARBA00005023"/>
    </source>
</evidence>
<dbReference type="SUPFAM" id="SSF51556">
    <property type="entry name" value="Metallo-dependent hydrolases"/>
    <property type="match status" value="1"/>
</dbReference>
<dbReference type="SUPFAM" id="SSF51338">
    <property type="entry name" value="Composite domain of metallo-dependent hydrolases"/>
    <property type="match status" value="1"/>
</dbReference>
<evidence type="ECO:0000256" key="7">
    <source>
        <dbReference type="ARBA" id="ARBA00023004"/>
    </source>
</evidence>
<dbReference type="GO" id="GO:0019556">
    <property type="term" value="P:L-histidine catabolic process to glutamate and formamide"/>
    <property type="evidence" value="ECO:0007669"/>
    <property type="project" value="InterPro"/>
</dbReference>
<feature type="non-terminal residue" evidence="8">
    <location>
        <position position="206"/>
    </location>
</feature>
<reference evidence="8" key="1">
    <citation type="submission" date="2018-05" db="EMBL/GenBank/DDBJ databases">
        <authorList>
            <person name="Lanie J.A."/>
            <person name="Ng W.-L."/>
            <person name="Kazmierczak K.M."/>
            <person name="Andrzejewski T.M."/>
            <person name="Davidsen T.M."/>
            <person name="Wayne K.J."/>
            <person name="Tettelin H."/>
            <person name="Glass J.I."/>
            <person name="Rusch D."/>
            <person name="Podicherti R."/>
            <person name="Tsui H.-C.T."/>
            <person name="Winkler M.E."/>
        </authorList>
    </citation>
    <scope>NUCLEOTIDE SEQUENCE</scope>
</reference>
<dbReference type="InterPro" id="IPR032466">
    <property type="entry name" value="Metal_Hydrolase"/>
</dbReference>
<dbReference type="EC" id="3.5.2.7" evidence="2"/>
<evidence type="ECO:0000313" key="8">
    <source>
        <dbReference type="EMBL" id="SVD41146.1"/>
    </source>
</evidence>
<keyword evidence="7" id="KW-0408">Iron</keyword>
<dbReference type="PANTHER" id="PTHR42752">
    <property type="entry name" value="IMIDAZOLONEPROPIONASE"/>
    <property type="match status" value="1"/>
</dbReference>
<evidence type="ECO:0000256" key="3">
    <source>
        <dbReference type="ARBA" id="ARBA00022723"/>
    </source>
</evidence>
<organism evidence="8">
    <name type="scientific">marine metagenome</name>
    <dbReference type="NCBI Taxonomy" id="408172"/>
    <lineage>
        <taxon>unclassified sequences</taxon>
        <taxon>metagenomes</taxon>
        <taxon>ecological metagenomes</taxon>
    </lineage>
</organism>
<dbReference type="PANTHER" id="PTHR42752:SF1">
    <property type="entry name" value="IMIDAZOLONEPROPIONASE-RELATED"/>
    <property type="match status" value="1"/>
</dbReference>
<keyword evidence="6" id="KW-0862">Zinc</keyword>
<dbReference type="GO" id="GO:0050480">
    <property type="term" value="F:imidazolonepropionase activity"/>
    <property type="evidence" value="ECO:0007669"/>
    <property type="project" value="UniProtKB-EC"/>
</dbReference>
<dbReference type="GO" id="GO:0046872">
    <property type="term" value="F:metal ion binding"/>
    <property type="evidence" value="ECO:0007669"/>
    <property type="project" value="UniProtKB-KW"/>
</dbReference>
<gene>
    <name evidence="8" type="ORF">METZ01_LOCUS394000</name>
</gene>
<protein>
    <recommendedName>
        <fullName evidence="2">imidazolonepropionase</fullName>
        <ecNumber evidence="2">3.5.2.7</ecNumber>
    </recommendedName>
</protein>
<name>A0A382V3L2_9ZZZZ</name>
<evidence type="ECO:0000256" key="5">
    <source>
        <dbReference type="ARBA" id="ARBA00022808"/>
    </source>
</evidence>
<keyword evidence="3" id="KW-0479">Metal-binding</keyword>
<evidence type="ECO:0000256" key="2">
    <source>
        <dbReference type="ARBA" id="ARBA00012864"/>
    </source>
</evidence>
<evidence type="ECO:0000256" key="6">
    <source>
        <dbReference type="ARBA" id="ARBA00022833"/>
    </source>
</evidence>
<dbReference type="AlphaFoldDB" id="A0A382V3L2"/>
<keyword evidence="5" id="KW-0369">Histidine metabolism</keyword>
<dbReference type="InterPro" id="IPR005920">
    <property type="entry name" value="HutI"/>
</dbReference>
<feature type="non-terminal residue" evidence="8">
    <location>
        <position position="1"/>
    </location>
</feature>
<keyword evidence="4" id="KW-0378">Hydrolase</keyword>
<dbReference type="EMBL" id="UINC01148965">
    <property type="protein sequence ID" value="SVD41146.1"/>
    <property type="molecule type" value="Genomic_DNA"/>
</dbReference>
<proteinExistence type="predicted"/>
<accession>A0A382V3L2</accession>
<dbReference type="Gene3D" id="3.20.20.140">
    <property type="entry name" value="Metal-dependent hydrolases"/>
    <property type="match status" value="1"/>
</dbReference>
<evidence type="ECO:0000256" key="4">
    <source>
        <dbReference type="ARBA" id="ARBA00022801"/>
    </source>
</evidence>
<dbReference type="GO" id="GO:0005737">
    <property type="term" value="C:cytoplasm"/>
    <property type="evidence" value="ECO:0007669"/>
    <property type="project" value="InterPro"/>
</dbReference>
<sequence>VKTKIINIRKIITWNPELNSLDVFLNKEILVENNIIIGIKDSFNENCNVVDAEECILTPGFIDSHTHPIFIGNRSNEFQMRLNGNSYEDIKNAGGGILSSIKSLRNASIDQLYEYSLNNIKPFINYGTTTLEAKSGYGLSVKDEIKSLQVIKKINDELSIDIIPTFLGAHAVPEEYKTDDYVNIICKEMIPQIAEEKLAIFCDVFC</sequence>